<keyword evidence="2" id="KW-1185">Reference proteome</keyword>
<dbReference type="Proteomes" id="UP000501727">
    <property type="component" value="Chromosome"/>
</dbReference>
<reference evidence="2" key="1">
    <citation type="journal article" date="2020" name="Microbiol. Resour. Announc.">
        <title>Complete Genome Sequence of Adlercreutzia sp. Strain 8CFCBH1, a Potent Producer of Equol, Isolated from Healthy Japanese Feces.</title>
        <authorList>
            <person name="Ogata Y."/>
            <person name="Sakamoto M."/>
            <person name="Ohkuma M."/>
            <person name="Hattori M."/>
            <person name="Suda W."/>
        </authorList>
    </citation>
    <scope>NUCLEOTIDE SEQUENCE [LARGE SCALE GENOMIC DNA]</scope>
    <source>
        <strain evidence="2">8CFCBH1</strain>
    </source>
</reference>
<dbReference type="EMBL" id="AP022829">
    <property type="protein sequence ID" value="BCA89813.1"/>
    <property type="molecule type" value="Genomic_DNA"/>
</dbReference>
<evidence type="ECO:0000313" key="2">
    <source>
        <dbReference type="Proteomes" id="UP000501727"/>
    </source>
</evidence>
<proteinExistence type="predicted"/>
<sequence>MPTQNESTGRGDSSPFGGFIAKDNAIAYGVNGSILHWHGGGVRVRPHPLSLEITDCDFQIRFLS</sequence>
<dbReference type="KEGG" id="ahat:ADCFC_24320"/>
<protein>
    <submittedName>
        <fullName evidence="1">Uncharacterized protein</fullName>
    </submittedName>
</protein>
<gene>
    <name evidence="1" type="ORF">ADCFC_23100</name>
</gene>
<name>A0A6F8SP52_9ACTN</name>
<reference evidence="2" key="2">
    <citation type="submission" date="2020-03" db="EMBL/GenBank/DDBJ databases">
        <title>Complete Genome Sequence of Adlercreutzia sp. strain 8CFCBH1 Producing Equol, Isolated from Healthy Japanese Feces.</title>
        <authorList>
            <person name="Ogata Y."/>
            <person name="Sakamoto M."/>
            <person name="Ohkuma M."/>
            <person name="Hattori M."/>
            <person name="Suda W."/>
        </authorList>
    </citation>
    <scope>NUCLEOTIDE SEQUENCE [LARGE SCALE GENOMIC DNA]</scope>
    <source>
        <strain evidence="2">8CFCBH1</strain>
    </source>
</reference>
<dbReference type="AlphaFoldDB" id="A0A6F8SP52"/>
<organism evidence="1 2">
    <name type="scientific">Adlercreutzia hattorii</name>
    <dbReference type="NCBI Taxonomy" id="2707299"/>
    <lineage>
        <taxon>Bacteria</taxon>
        <taxon>Bacillati</taxon>
        <taxon>Actinomycetota</taxon>
        <taxon>Coriobacteriia</taxon>
        <taxon>Eggerthellales</taxon>
        <taxon>Eggerthellaceae</taxon>
        <taxon>Adlercreutzia</taxon>
    </lineage>
</organism>
<accession>A0A6F8SP52</accession>
<evidence type="ECO:0000313" key="1">
    <source>
        <dbReference type="EMBL" id="BCA89813.1"/>
    </source>
</evidence>